<organism evidence="4 5">
    <name type="scientific">Polynucleobacter paneuropaeus</name>
    <dbReference type="NCBI Taxonomy" id="2527775"/>
    <lineage>
        <taxon>Bacteria</taxon>
        <taxon>Pseudomonadati</taxon>
        <taxon>Pseudomonadota</taxon>
        <taxon>Betaproteobacteria</taxon>
        <taxon>Burkholderiales</taxon>
        <taxon>Burkholderiaceae</taxon>
        <taxon>Polynucleobacter</taxon>
    </lineage>
</organism>
<evidence type="ECO:0000313" key="5">
    <source>
        <dbReference type="Proteomes" id="UP000248592"/>
    </source>
</evidence>
<dbReference type="PANTHER" id="PTHR34060:SF2">
    <property type="entry name" value="OS03G0837900 PROTEIN"/>
    <property type="match status" value="1"/>
</dbReference>
<proteinExistence type="inferred from homology"/>
<dbReference type="InterPro" id="IPR023393">
    <property type="entry name" value="START-like_dom_sf"/>
</dbReference>
<dbReference type="Proteomes" id="UP000248592">
    <property type="component" value="Chromosome"/>
</dbReference>
<evidence type="ECO:0000256" key="2">
    <source>
        <dbReference type="SAM" id="SignalP"/>
    </source>
</evidence>
<evidence type="ECO:0000313" key="4">
    <source>
        <dbReference type="EMBL" id="AWW49639.1"/>
    </source>
</evidence>
<evidence type="ECO:0000256" key="1">
    <source>
        <dbReference type="ARBA" id="ARBA00008918"/>
    </source>
</evidence>
<dbReference type="RefSeq" id="WP_112209306.1">
    <property type="nucleotide sequence ID" value="NZ_CBCSBS010000001.1"/>
</dbReference>
<dbReference type="SUPFAM" id="SSF55961">
    <property type="entry name" value="Bet v1-like"/>
    <property type="match status" value="1"/>
</dbReference>
<feature type="signal peptide" evidence="2">
    <location>
        <begin position="1"/>
        <end position="25"/>
    </location>
</feature>
<dbReference type="Gene3D" id="3.30.530.20">
    <property type="match status" value="1"/>
</dbReference>
<accession>A0A2Z4JSL6</accession>
<reference evidence="5" key="1">
    <citation type="submission" date="2018-06" db="EMBL/GenBank/DDBJ databases">
        <title>Description of a new Polynucleobacter species.</title>
        <authorList>
            <person name="Hahn M.W."/>
        </authorList>
    </citation>
    <scope>NUCLEOTIDE SEQUENCE [LARGE SCALE GENOMIC DNA]</scope>
    <source>
        <strain evidence="5">MG-25-Pas1-D2</strain>
    </source>
</reference>
<dbReference type="PANTHER" id="PTHR34060">
    <property type="entry name" value="POLYKETIDE CYCLASE / DEHYDRASE AND LIPID TRANSPORT PROTEIN"/>
    <property type="match status" value="1"/>
</dbReference>
<keyword evidence="2" id="KW-0732">Signal</keyword>
<protein>
    <submittedName>
        <fullName evidence="4">Cyclase/dehydrase</fullName>
    </submittedName>
</protein>
<feature type="domain" description="Coenzyme Q-binding protein COQ10 START" evidence="3">
    <location>
        <begin position="53"/>
        <end position="175"/>
    </location>
</feature>
<dbReference type="EMBL" id="CP030085">
    <property type="protein sequence ID" value="AWW49639.1"/>
    <property type="molecule type" value="Genomic_DNA"/>
</dbReference>
<gene>
    <name evidence="4" type="ORF">Pas1_04105</name>
</gene>
<dbReference type="InterPro" id="IPR005031">
    <property type="entry name" value="COQ10_START"/>
</dbReference>
<feature type="chain" id="PRO_5016392161" evidence="2">
    <location>
        <begin position="26"/>
        <end position="196"/>
    </location>
</feature>
<dbReference type="Pfam" id="PF03364">
    <property type="entry name" value="Polyketide_cyc"/>
    <property type="match status" value="1"/>
</dbReference>
<comment type="similarity">
    <text evidence="1">Belongs to the ribosome association toxin RatA family.</text>
</comment>
<sequence>MKPLPSGLFIAATLITFGWSQFATAQTTPPDFDLKVSVQKAGDAFQVNASFLIPATECQTYTMLTDYESAAKIPGIKKSVVISREANKVRVERDVKERILFFPINLHSIVEYEETPTNLLTFHQISGDVEYYRGTWKIQPEEGSARLQYQSEFAIDTLIPSFVAQYFIKNNIRSRFEAMATNFSRKKETLGQLACN</sequence>
<dbReference type="AlphaFoldDB" id="A0A2Z4JSL6"/>
<evidence type="ECO:0000259" key="3">
    <source>
        <dbReference type="Pfam" id="PF03364"/>
    </source>
</evidence>
<name>A0A2Z4JSL6_9BURK</name>